<reference evidence="1 2" key="1">
    <citation type="journal article" date="2019" name="Commun. Biol.">
        <title>The bagworm genome reveals a unique fibroin gene that provides high tensile strength.</title>
        <authorList>
            <person name="Kono N."/>
            <person name="Nakamura H."/>
            <person name="Ohtoshi R."/>
            <person name="Tomita M."/>
            <person name="Numata K."/>
            <person name="Arakawa K."/>
        </authorList>
    </citation>
    <scope>NUCLEOTIDE SEQUENCE [LARGE SCALE GENOMIC DNA]</scope>
</reference>
<dbReference type="EMBL" id="BGZK01004836">
    <property type="protein sequence ID" value="GBP11162.1"/>
    <property type="molecule type" value="Genomic_DNA"/>
</dbReference>
<dbReference type="Proteomes" id="UP000299102">
    <property type="component" value="Unassembled WGS sequence"/>
</dbReference>
<dbReference type="AlphaFoldDB" id="A0A4C1T9P3"/>
<accession>A0A4C1T9P3</accession>
<name>A0A4C1T9P3_EUMVA</name>
<proteinExistence type="predicted"/>
<sequence length="88" mass="10573">MEELFPTQLKNVRTWIFQLKEEKEIPKRMPGELARDAGLTLPEELQRAMLECLDRFYEELEHRYKAMDDILITFGVQPKTLYINRRTS</sequence>
<organism evidence="1 2">
    <name type="scientific">Eumeta variegata</name>
    <name type="common">Bagworm moth</name>
    <name type="synonym">Eumeta japonica</name>
    <dbReference type="NCBI Taxonomy" id="151549"/>
    <lineage>
        <taxon>Eukaryota</taxon>
        <taxon>Metazoa</taxon>
        <taxon>Ecdysozoa</taxon>
        <taxon>Arthropoda</taxon>
        <taxon>Hexapoda</taxon>
        <taxon>Insecta</taxon>
        <taxon>Pterygota</taxon>
        <taxon>Neoptera</taxon>
        <taxon>Endopterygota</taxon>
        <taxon>Lepidoptera</taxon>
        <taxon>Glossata</taxon>
        <taxon>Ditrysia</taxon>
        <taxon>Tineoidea</taxon>
        <taxon>Psychidae</taxon>
        <taxon>Oiketicinae</taxon>
        <taxon>Eumeta</taxon>
    </lineage>
</organism>
<keyword evidence="2" id="KW-1185">Reference proteome</keyword>
<evidence type="ECO:0000313" key="2">
    <source>
        <dbReference type="Proteomes" id="UP000299102"/>
    </source>
</evidence>
<dbReference type="OrthoDB" id="10063284at2759"/>
<gene>
    <name evidence="1" type="ORF">EVAR_83835_1</name>
</gene>
<evidence type="ECO:0000313" key="1">
    <source>
        <dbReference type="EMBL" id="GBP11162.1"/>
    </source>
</evidence>
<comment type="caution">
    <text evidence="1">The sequence shown here is derived from an EMBL/GenBank/DDBJ whole genome shotgun (WGS) entry which is preliminary data.</text>
</comment>
<protein>
    <submittedName>
        <fullName evidence="1">Uncharacterized protein</fullName>
    </submittedName>
</protein>